<name>A0A9D4Z3T3_ADICA</name>
<dbReference type="InterPro" id="IPR006598">
    <property type="entry name" value="CAP10"/>
</dbReference>
<dbReference type="SMART" id="SM00672">
    <property type="entry name" value="CAP10"/>
    <property type="match status" value="1"/>
</dbReference>
<dbReference type="PANTHER" id="PTHR12203">
    <property type="entry name" value="KDEL LYS-ASP-GLU-LEU CONTAINING - RELATED"/>
    <property type="match status" value="1"/>
</dbReference>
<dbReference type="InterPro" id="IPR051091">
    <property type="entry name" value="O-Glucosyltr/Glycosyltrsf_90"/>
</dbReference>
<evidence type="ECO:0000313" key="5">
    <source>
        <dbReference type="Proteomes" id="UP000886520"/>
    </source>
</evidence>
<keyword evidence="2" id="KW-0808">Transferase</keyword>
<feature type="domain" description="Glycosyl transferase CAP10" evidence="3">
    <location>
        <begin position="198"/>
        <end position="441"/>
    </location>
</feature>
<comment type="similarity">
    <text evidence="1">Belongs to the glycosyltransferase 90 family.</text>
</comment>
<dbReference type="PANTHER" id="PTHR12203:SF35">
    <property type="entry name" value="PROTEIN O-GLUCOSYLTRANSFERASE 1"/>
    <property type="match status" value="1"/>
</dbReference>
<proteinExistence type="inferred from homology"/>
<reference evidence="4" key="1">
    <citation type="submission" date="2021-01" db="EMBL/GenBank/DDBJ databases">
        <title>Adiantum capillus-veneris genome.</title>
        <authorList>
            <person name="Fang Y."/>
            <person name="Liao Q."/>
        </authorList>
    </citation>
    <scope>NUCLEOTIDE SEQUENCE</scope>
    <source>
        <strain evidence="4">H3</strain>
        <tissue evidence="4">Leaf</tissue>
    </source>
</reference>
<comment type="caution">
    <text evidence="4">The sequence shown here is derived from an EMBL/GenBank/DDBJ whole genome shotgun (WGS) entry which is preliminary data.</text>
</comment>
<keyword evidence="5" id="KW-1185">Reference proteome</keyword>
<evidence type="ECO:0000313" key="4">
    <source>
        <dbReference type="EMBL" id="KAI5059392.1"/>
    </source>
</evidence>
<protein>
    <recommendedName>
        <fullName evidence="3">Glycosyl transferase CAP10 domain-containing protein</fullName>
    </recommendedName>
</protein>
<dbReference type="AlphaFoldDB" id="A0A9D4Z3T3"/>
<dbReference type="Pfam" id="PF05686">
    <property type="entry name" value="Glyco_transf_90"/>
    <property type="match status" value="1"/>
</dbReference>
<organism evidence="4 5">
    <name type="scientific">Adiantum capillus-veneris</name>
    <name type="common">Maidenhair fern</name>
    <dbReference type="NCBI Taxonomy" id="13818"/>
    <lineage>
        <taxon>Eukaryota</taxon>
        <taxon>Viridiplantae</taxon>
        <taxon>Streptophyta</taxon>
        <taxon>Embryophyta</taxon>
        <taxon>Tracheophyta</taxon>
        <taxon>Polypodiopsida</taxon>
        <taxon>Polypodiidae</taxon>
        <taxon>Polypodiales</taxon>
        <taxon>Pteridineae</taxon>
        <taxon>Pteridaceae</taxon>
        <taxon>Vittarioideae</taxon>
        <taxon>Adiantum</taxon>
    </lineage>
</organism>
<sequence>MKSESHRSCKPVVAGRFAVCLLAFVLLASSFIATKNQNLWQILHGKASSLPHAPSRPSWPVSDALWRVVVAQYPRFPNRCSYSVCPVPSLTMPVSRSTSELPSSDVSFPQSKNKINQSFSPQCPDYFRFIHHDLAPWKKTKISKELLDAARTGNHEASFTVVIKSGRLFVDPIGNCYQTRAIFTIWGFLQLLKYYPGLVPDVELVFGCGDRPAIPRGNYTHSFPPPVFRYCTTLNHFDIPFPDWSYWGWPEVNIQPWELELQSIHRGSSRSTWRQRVPKAFWKGNTFMGDGTRMELVKCNRETADIQSQDWDKEVRSKFRHSKLSEQCKHRYKVYVEGIGWSVSLKYILACDSPVLLVQPKFLEFFSRGLIPRKHVWPVPPTSDMCPTIASAVEWGNMHMLEAMELGKQGSRFVMEEVSMARVYNYMLHLLREYANLLDFEPVPGAHLQELCADAFLCVAPPNEVPFYQSSMVHHPSESVPCFFDTLSSNSLDTS</sequence>
<dbReference type="Proteomes" id="UP000886520">
    <property type="component" value="Chromosome 25"/>
</dbReference>
<evidence type="ECO:0000259" key="3">
    <source>
        <dbReference type="SMART" id="SM00672"/>
    </source>
</evidence>
<accession>A0A9D4Z3T3</accession>
<dbReference type="OrthoDB" id="202415at2759"/>
<evidence type="ECO:0000256" key="2">
    <source>
        <dbReference type="ARBA" id="ARBA00022679"/>
    </source>
</evidence>
<dbReference type="EMBL" id="JABFUD020000025">
    <property type="protein sequence ID" value="KAI5059392.1"/>
    <property type="molecule type" value="Genomic_DNA"/>
</dbReference>
<gene>
    <name evidence="4" type="ORF">GOP47_0025711</name>
</gene>
<dbReference type="GO" id="GO:0016740">
    <property type="term" value="F:transferase activity"/>
    <property type="evidence" value="ECO:0007669"/>
    <property type="project" value="UniProtKB-KW"/>
</dbReference>
<evidence type="ECO:0000256" key="1">
    <source>
        <dbReference type="ARBA" id="ARBA00010118"/>
    </source>
</evidence>